<dbReference type="Proteomes" id="UP000230852">
    <property type="component" value="Unassembled WGS sequence"/>
</dbReference>
<organism evidence="1 2">
    <name type="scientific">Candidatus Magasanikbacteria bacterium CG10_big_fil_rev_8_21_14_0_10_36_16</name>
    <dbReference type="NCBI Taxonomy" id="1974645"/>
    <lineage>
        <taxon>Bacteria</taxon>
        <taxon>Candidatus Magasanikiibacteriota</taxon>
    </lineage>
</organism>
<evidence type="ECO:0000313" key="1">
    <source>
        <dbReference type="EMBL" id="PIR77962.1"/>
    </source>
</evidence>
<accession>A0A2H0TZF3</accession>
<name>A0A2H0TZF3_9BACT</name>
<sequence>MQDQADKVCVLEENTPAGTVSGVQMCGDYMLCEAGSQCMMLQSGMVSVCVKLPEPVVETSCPFEVVGDGKFFVSDNGITTVTVAQYFPETCELLMYQEGNLAGINWYYHFYIDENGEKAVYGKWATENNAQVKLLYLSYVRITIRESYNELDYGGWYKEYTFTRILGLY</sequence>
<comment type="caution">
    <text evidence="1">The sequence shown here is derived from an EMBL/GenBank/DDBJ whole genome shotgun (WGS) entry which is preliminary data.</text>
</comment>
<proteinExistence type="predicted"/>
<evidence type="ECO:0000313" key="2">
    <source>
        <dbReference type="Proteomes" id="UP000230852"/>
    </source>
</evidence>
<gene>
    <name evidence="1" type="ORF">COU28_04205</name>
</gene>
<reference evidence="2" key="1">
    <citation type="submission" date="2017-09" db="EMBL/GenBank/DDBJ databases">
        <title>Depth-based differentiation of microbial function through sediment-hosted aquifers and enrichment of novel symbionts in the deep terrestrial subsurface.</title>
        <authorList>
            <person name="Probst A.J."/>
            <person name="Ladd B."/>
            <person name="Jarett J.K."/>
            <person name="Geller-Mcgrath D.E."/>
            <person name="Sieber C.M.K."/>
            <person name="Emerson J.B."/>
            <person name="Anantharaman K."/>
            <person name="Thomas B.C."/>
            <person name="Malmstrom R."/>
            <person name="Stieglmeier M."/>
            <person name="Klingl A."/>
            <person name="Woyke T."/>
            <person name="Ryan C.M."/>
            <person name="Banfield J.F."/>
        </authorList>
    </citation>
    <scope>NUCLEOTIDE SEQUENCE [LARGE SCALE GENOMIC DNA]</scope>
</reference>
<protein>
    <submittedName>
        <fullName evidence="1">Uncharacterized protein</fullName>
    </submittedName>
</protein>
<dbReference type="EMBL" id="PFBU01000079">
    <property type="protein sequence ID" value="PIR77962.1"/>
    <property type="molecule type" value="Genomic_DNA"/>
</dbReference>
<dbReference type="AlphaFoldDB" id="A0A2H0TZF3"/>